<dbReference type="EMBL" id="BMVN01000026">
    <property type="protein sequence ID" value="GHA48487.1"/>
    <property type="molecule type" value="Genomic_DNA"/>
</dbReference>
<feature type="region of interest" description="Disordered" evidence="1">
    <location>
        <begin position="271"/>
        <end position="291"/>
    </location>
</feature>
<protein>
    <recommendedName>
        <fullName evidence="4">Dehydrogenase (DH) domain-containing protein</fullName>
    </recommendedName>
</protein>
<evidence type="ECO:0008006" key="4">
    <source>
        <dbReference type="Google" id="ProtNLM"/>
    </source>
</evidence>
<gene>
    <name evidence="2" type="ORF">GCM10010345_61370</name>
</gene>
<name>A0ABQ3CZD6_9ACTN</name>
<evidence type="ECO:0000313" key="2">
    <source>
        <dbReference type="EMBL" id="GHA48487.1"/>
    </source>
</evidence>
<sequence>MTIPPPSFWPGWWKGSRGRGLPELLDERLFEPMGVDHAEWDRVASGAAFGFHGLHLTTEAVAAFGELLLREGMRGNRRLVPCAWVELATRRHTDTLRLKTDREMPTTFAATVTSSGCRVTVTTVTARSAGNAWSRRDRRPYTGTGSARRDRGVSAARRGGRGKHPGRRDPRRSAATAVMGTGAGVGGPERSVRARLDASAEGSALPDGATVIVDPVDDGWLLRLGPHLDIEVGHGEWREGSPLGRAVVAAGAWQGDTLCRVGDAPSSALLLDEPAAPPVGRRGTARVHSPP</sequence>
<keyword evidence="3" id="KW-1185">Reference proteome</keyword>
<dbReference type="Gene3D" id="3.40.710.10">
    <property type="entry name" value="DD-peptidase/beta-lactamase superfamily"/>
    <property type="match status" value="1"/>
</dbReference>
<comment type="caution">
    <text evidence="2">The sequence shown here is derived from an EMBL/GenBank/DDBJ whole genome shotgun (WGS) entry which is preliminary data.</text>
</comment>
<accession>A0ABQ3CZD6</accession>
<dbReference type="SUPFAM" id="SSF56601">
    <property type="entry name" value="beta-lactamase/transpeptidase-like"/>
    <property type="match status" value="1"/>
</dbReference>
<organism evidence="2 3">
    <name type="scientific">Streptomyces canarius</name>
    <dbReference type="NCBI Taxonomy" id="285453"/>
    <lineage>
        <taxon>Bacteria</taxon>
        <taxon>Bacillati</taxon>
        <taxon>Actinomycetota</taxon>
        <taxon>Actinomycetes</taxon>
        <taxon>Kitasatosporales</taxon>
        <taxon>Streptomycetaceae</taxon>
        <taxon>Streptomyces</taxon>
    </lineage>
</organism>
<feature type="region of interest" description="Disordered" evidence="1">
    <location>
        <begin position="130"/>
        <end position="189"/>
    </location>
</feature>
<reference evidence="3" key="1">
    <citation type="journal article" date="2019" name="Int. J. Syst. Evol. Microbiol.">
        <title>The Global Catalogue of Microorganisms (GCM) 10K type strain sequencing project: providing services to taxonomists for standard genome sequencing and annotation.</title>
        <authorList>
            <consortium name="The Broad Institute Genomics Platform"/>
            <consortium name="The Broad Institute Genome Sequencing Center for Infectious Disease"/>
            <person name="Wu L."/>
            <person name="Ma J."/>
        </authorList>
    </citation>
    <scope>NUCLEOTIDE SEQUENCE [LARGE SCALE GENOMIC DNA]</scope>
    <source>
        <strain evidence="3">JCM 4733</strain>
    </source>
</reference>
<evidence type="ECO:0000313" key="3">
    <source>
        <dbReference type="Proteomes" id="UP000653644"/>
    </source>
</evidence>
<proteinExistence type="predicted"/>
<dbReference type="InterPro" id="IPR012338">
    <property type="entry name" value="Beta-lactam/transpept-like"/>
</dbReference>
<dbReference type="Proteomes" id="UP000653644">
    <property type="component" value="Unassembled WGS sequence"/>
</dbReference>
<evidence type="ECO:0000256" key="1">
    <source>
        <dbReference type="SAM" id="MobiDB-lite"/>
    </source>
</evidence>